<gene>
    <name evidence="1" type="ORF">NW209_01275</name>
</gene>
<proteinExistence type="predicted"/>
<comment type="caution">
    <text evidence="1">The sequence shown here is derived from an EMBL/GenBank/DDBJ whole genome shotgun (WGS) entry which is preliminary data.</text>
</comment>
<name>A0AAW5N4Q2_9BACT</name>
<dbReference type="Proteomes" id="UP001204579">
    <property type="component" value="Unassembled WGS sequence"/>
</dbReference>
<evidence type="ECO:0000313" key="2">
    <source>
        <dbReference type="Proteomes" id="UP001204579"/>
    </source>
</evidence>
<keyword evidence="2" id="KW-1185">Reference proteome</keyword>
<reference evidence="1 2" key="1">
    <citation type="submission" date="2022-08" db="EMBL/GenBank/DDBJ databases">
        <authorList>
            <person name="Zeman M."/>
            <person name="Kubasova T."/>
        </authorList>
    </citation>
    <scope>NUCLEOTIDE SEQUENCE [LARGE SCALE GENOMIC DNA]</scope>
    <source>
        <strain evidence="1 2">ET62</strain>
    </source>
</reference>
<evidence type="ECO:0000313" key="1">
    <source>
        <dbReference type="EMBL" id="MCR8872663.1"/>
    </source>
</evidence>
<organism evidence="1 2">
    <name type="scientific">Phocaeicola barnesiae</name>
    <dbReference type="NCBI Taxonomy" id="376804"/>
    <lineage>
        <taxon>Bacteria</taxon>
        <taxon>Pseudomonadati</taxon>
        <taxon>Bacteroidota</taxon>
        <taxon>Bacteroidia</taxon>
        <taxon>Bacteroidales</taxon>
        <taxon>Bacteroidaceae</taxon>
        <taxon>Phocaeicola</taxon>
    </lineage>
</organism>
<protein>
    <submittedName>
        <fullName evidence="1">Uncharacterized protein</fullName>
    </submittedName>
</protein>
<dbReference type="GeneID" id="82441913"/>
<accession>A0AAW5N4Q2</accession>
<dbReference type="EMBL" id="JANRHJ010000001">
    <property type="protein sequence ID" value="MCR8872663.1"/>
    <property type="molecule type" value="Genomic_DNA"/>
</dbReference>
<dbReference type="RefSeq" id="WP_018709353.1">
    <property type="nucleotide sequence ID" value="NZ_CAUBSI010000023.1"/>
</dbReference>
<sequence>MKEEKYLIEKCGKENPFKTPEGYFENFTRNIMEQLPEKEIQAVPETTLWHRIRPWMYMAAMFCGLMFGARLFLHDTETTQEESASSLQLFSSTLPDEYIDPIVDQTMMDDYTLYQYLTDADMEIYK</sequence>
<dbReference type="AlphaFoldDB" id="A0AAW5N4Q2"/>